<gene>
    <name evidence="8" type="ORF">CEPIT_LOCUS10509</name>
    <name evidence="9" type="ORF">CEPIT_LOCUS43396</name>
</gene>
<feature type="compositionally biased region" description="Basic and acidic residues" evidence="6">
    <location>
        <begin position="226"/>
        <end position="235"/>
    </location>
</feature>
<dbReference type="InterPro" id="IPR003613">
    <property type="entry name" value="Ubox_domain"/>
</dbReference>
<dbReference type="Gene3D" id="1.25.10.10">
    <property type="entry name" value="Leucine-rich Repeat Variant"/>
    <property type="match status" value="1"/>
</dbReference>
<dbReference type="Pfam" id="PF04564">
    <property type="entry name" value="U-box"/>
    <property type="match status" value="1"/>
</dbReference>
<comment type="pathway">
    <text evidence="2">Protein modification; protein ubiquitination.</text>
</comment>
<evidence type="ECO:0000256" key="5">
    <source>
        <dbReference type="ARBA" id="ARBA00022786"/>
    </source>
</evidence>
<dbReference type="PROSITE" id="PS51698">
    <property type="entry name" value="U_BOX"/>
    <property type="match status" value="1"/>
</dbReference>
<evidence type="ECO:0000256" key="1">
    <source>
        <dbReference type="ARBA" id="ARBA00000900"/>
    </source>
</evidence>
<dbReference type="InterPro" id="IPR016024">
    <property type="entry name" value="ARM-type_fold"/>
</dbReference>
<dbReference type="EMBL" id="CAMAPF010000060">
    <property type="protein sequence ID" value="CAH9088645.1"/>
    <property type="molecule type" value="Genomic_DNA"/>
</dbReference>
<dbReference type="GO" id="GO:0061630">
    <property type="term" value="F:ubiquitin protein ligase activity"/>
    <property type="evidence" value="ECO:0007669"/>
    <property type="project" value="UniProtKB-EC"/>
</dbReference>
<keyword evidence="5" id="KW-0833">Ubl conjugation pathway</keyword>
<evidence type="ECO:0000313" key="10">
    <source>
        <dbReference type="Proteomes" id="UP001152523"/>
    </source>
</evidence>
<name>A0AAV0CZL6_9ASTE</name>
<feature type="domain" description="U-box" evidence="7">
    <location>
        <begin position="242"/>
        <end position="316"/>
    </location>
</feature>
<comment type="caution">
    <text evidence="8">The sequence shown here is derived from an EMBL/GenBank/DDBJ whole genome shotgun (WGS) entry which is preliminary data.</text>
</comment>
<dbReference type="Gene3D" id="3.30.40.10">
    <property type="entry name" value="Zinc/RING finger domain, C3HC4 (zinc finger)"/>
    <property type="match status" value="1"/>
</dbReference>
<dbReference type="SUPFAM" id="SSF48371">
    <property type="entry name" value="ARM repeat"/>
    <property type="match status" value="1"/>
</dbReference>
<dbReference type="PANTHER" id="PTHR23315">
    <property type="entry name" value="U BOX DOMAIN-CONTAINING"/>
    <property type="match status" value="1"/>
</dbReference>
<comment type="catalytic activity">
    <reaction evidence="1">
        <text>S-ubiquitinyl-[E2 ubiquitin-conjugating enzyme]-L-cysteine + [acceptor protein]-L-lysine = [E2 ubiquitin-conjugating enzyme]-L-cysteine + N(6)-ubiquitinyl-[acceptor protein]-L-lysine.</text>
        <dbReference type="EC" id="2.3.2.27"/>
    </reaction>
</comment>
<reference evidence="8" key="1">
    <citation type="submission" date="2022-07" db="EMBL/GenBank/DDBJ databases">
        <authorList>
            <person name="Macas J."/>
            <person name="Novak P."/>
            <person name="Neumann P."/>
        </authorList>
    </citation>
    <scope>NUCLEOTIDE SEQUENCE</scope>
</reference>
<dbReference type="InterPro" id="IPR045210">
    <property type="entry name" value="RING-Ubox_PUB"/>
</dbReference>
<dbReference type="EC" id="2.3.2.27" evidence="3"/>
<dbReference type="InterPro" id="IPR013083">
    <property type="entry name" value="Znf_RING/FYVE/PHD"/>
</dbReference>
<dbReference type="InterPro" id="IPR058678">
    <property type="entry name" value="ARM_PUB"/>
</dbReference>
<feature type="region of interest" description="Disordered" evidence="6">
    <location>
        <begin position="226"/>
        <end position="245"/>
    </location>
</feature>
<keyword evidence="10" id="KW-1185">Reference proteome</keyword>
<evidence type="ECO:0000256" key="4">
    <source>
        <dbReference type="ARBA" id="ARBA00022679"/>
    </source>
</evidence>
<protein>
    <recommendedName>
        <fullName evidence="3">RING-type E3 ubiquitin transferase</fullName>
        <ecNumber evidence="3">2.3.2.27</ecNumber>
    </recommendedName>
</protein>
<evidence type="ECO:0000313" key="9">
    <source>
        <dbReference type="EMBL" id="CAH9146990.1"/>
    </source>
</evidence>
<dbReference type="InterPro" id="IPR011989">
    <property type="entry name" value="ARM-like"/>
</dbReference>
<dbReference type="SUPFAM" id="SSF57850">
    <property type="entry name" value="RING/U-box"/>
    <property type="match status" value="1"/>
</dbReference>
<dbReference type="GO" id="GO:0016567">
    <property type="term" value="P:protein ubiquitination"/>
    <property type="evidence" value="ECO:0007669"/>
    <property type="project" value="InterPro"/>
</dbReference>
<dbReference type="Pfam" id="PF25598">
    <property type="entry name" value="ARM_PUB"/>
    <property type="match status" value="1"/>
</dbReference>
<keyword evidence="4" id="KW-0808">Transferase</keyword>
<evidence type="ECO:0000259" key="7">
    <source>
        <dbReference type="PROSITE" id="PS51698"/>
    </source>
</evidence>
<evidence type="ECO:0000256" key="3">
    <source>
        <dbReference type="ARBA" id="ARBA00012483"/>
    </source>
</evidence>
<sequence length="713" mass="79187">MGSDTTEAADAPPSPQSIKVHLQMCTELIKFVSRASKILPEIEASRPRCSSGLESLCIFNNAIVKAKSILQYCSESSKLYLALTGDAILSRCKKSTKLLEQSLSEMQYMVPVMLAAEISQLVADLREARFSLEPSEEEAGNVLKDLLHEYMYESGPTTDNTLKSIRVAMLMLNITTPKALLIEKRSIRSLLDQANDSEQSKKKILFFFLNLLNKYAKRILKDKSDYDSVPKHEDPLPTSNEEPPDELRCPILSRLMYDPVVIASGETYERMWIQRWFDEGHATCPKTGKTLSHFSLTPNNSMKDLISKWCAKSGVAPSKPNMRAVRPHTWEISSVSIDSFGSSMNDLRLPSDFTNSSLGSSDSLSPKSPPKYANVISPVCPLESLYGLELLSWESQSVVVENVGEVLKHEDADQGLKKRTCYEKFVGPLMGFLNSAHESQDGKAQILGCRLLSTFLKKFSSSATRCLDDNAYELLASFLTTDASREALSILETLSSYNHCQYKIAASCALGLIDMLNSENRDLLETSFKIIYNLSGNDNIRPLFETSKLIQGLVPLFQDTYLARQSLSILKNLCSSEDARLYVAKTDGCFASVVKVLESDDAEDQEHALAVLLSLCSQRSQYRELVMSEGGIPDLFSISINGSTKGKMMASELLRILRDEFQEAAGETTPPDIDVVIYGGNDSTERGRKLPAKGRGILGKLFYKISPAMKRKK</sequence>
<dbReference type="PANTHER" id="PTHR23315:SF240">
    <property type="entry name" value="U-BOX DOMAIN-CONTAINING PROTEIN 5"/>
    <property type="match status" value="1"/>
</dbReference>
<organism evidence="8 10">
    <name type="scientific">Cuscuta epithymum</name>
    <dbReference type="NCBI Taxonomy" id="186058"/>
    <lineage>
        <taxon>Eukaryota</taxon>
        <taxon>Viridiplantae</taxon>
        <taxon>Streptophyta</taxon>
        <taxon>Embryophyta</taxon>
        <taxon>Tracheophyta</taxon>
        <taxon>Spermatophyta</taxon>
        <taxon>Magnoliopsida</taxon>
        <taxon>eudicotyledons</taxon>
        <taxon>Gunneridae</taxon>
        <taxon>Pentapetalae</taxon>
        <taxon>asterids</taxon>
        <taxon>lamiids</taxon>
        <taxon>Solanales</taxon>
        <taxon>Convolvulaceae</taxon>
        <taxon>Cuscuteae</taxon>
        <taxon>Cuscuta</taxon>
        <taxon>Cuscuta subgen. Cuscuta</taxon>
    </lineage>
</organism>
<dbReference type="CDD" id="cd16664">
    <property type="entry name" value="RING-Ubox_PUB"/>
    <property type="match status" value="1"/>
</dbReference>
<evidence type="ECO:0000256" key="2">
    <source>
        <dbReference type="ARBA" id="ARBA00004906"/>
    </source>
</evidence>
<dbReference type="Proteomes" id="UP001152523">
    <property type="component" value="Unassembled WGS sequence"/>
</dbReference>
<evidence type="ECO:0000313" key="8">
    <source>
        <dbReference type="EMBL" id="CAH9088645.1"/>
    </source>
</evidence>
<dbReference type="SMART" id="SM00504">
    <property type="entry name" value="Ubox"/>
    <property type="match status" value="1"/>
</dbReference>
<accession>A0AAV0CZL6</accession>
<dbReference type="EMBL" id="CAMAPF010001119">
    <property type="protein sequence ID" value="CAH9146990.1"/>
    <property type="molecule type" value="Genomic_DNA"/>
</dbReference>
<evidence type="ECO:0000256" key="6">
    <source>
        <dbReference type="SAM" id="MobiDB-lite"/>
    </source>
</evidence>
<proteinExistence type="predicted"/>
<dbReference type="AlphaFoldDB" id="A0AAV0CZL6"/>